<evidence type="ECO:0000256" key="4">
    <source>
        <dbReference type="ARBA" id="ARBA00010662"/>
    </source>
</evidence>
<sequence>MSNPIQLIWKDKEALSIAAAYHFVSAAAKSIAANNRFTVAFSGGSTPKRLFEILATPTFSNNIDWKKVFIFWSDERFVPHTSDESNYKMSRTALLDHIRIPRKNIFVTPTKGEPAACASEYEASVKAILGKSAQFDLTLLGMGDDGHTASLFPGTTILTETKRLVKEVWVESKQTWRISFTYTLINKSKEVMFLVGDANKYPILKKIFAKNSKLLYPVQGVAPQKGQTIWMLDEAAVTGK</sequence>
<dbReference type="RefSeq" id="WP_090389880.1">
    <property type="nucleotide sequence ID" value="NZ_FMZO01000004.1"/>
</dbReference>
<dbReference type="GO" id="GO:0005975">
    <property type="term" value="P:carbohydrate metabolic process"/>
    <property type="evidence" value="ECO:0007669"/>
    <property type="project" value="UniProtKB-UniRule"/>
</dbReference>
<accession>A0A1G6Q5L0</accession>
<comment type="function">
    <text evidence="2 7">Hydrolysis of 6-phosphogluconolactone to 6-phosphogluconate.</text>
</comment>
<evidence type="ECO:0000256" key="5">
    <source>
        <dbReference type="ARBA" id="ARBA00013198"/>
    </source>
</evidence>
<protein>
    <recommendedName>
        <fullName evidence="6 7">6-phosphogluconolactonase</fullName>
        <shortName evidence="7">6PGL</shortName>
        <ecNumber evidence="5 7">3.1.1.31</ecNumber>
    </recommendedName>
</protein>
<evidence type="ECO:0000256" key="3">
    <source>
        <dbReference type="ARBA" id="ARBA00004961"/>
    </source>
</evidence>
<evidence type="ECO:0000256" key="6">
    <source>
        <dbReference type="ARBA" id="ARBA00020337"/>
    </source>
</evidence>
<keyword evidence="7" id="KW-0378">Hydrolase</keyword>
<name>A0A1G6Q5L0_NIADE</name>
<comment type="similarity">
    <text evidence="4 7">Belongs to the glucosamine/galactosamine-6-phosphate isomerase family. 6-phosphogluconolactonase subfamily.</text>
</comment>
<dbReference type="InterPro" id="IPR005900">
    <property type="entry name" value="6-phosphogluconolactonase_DevB"/>
</dbReference>
<dbReference type="PANTHER" id="PTHR11054:SF0">
    <property type="entry name" value="6-PHOSPHOGLUCONOLACTONASE"/>
    <property type="match status" value="1"/>
</dbReference>
<evidence type="ECO:0000256" key="1">
    <source>
        <dbReference type="ARBA" id="ARBA00000832"/>
    </source>
</evidence>
<comment type="catalytic activity">
    <reaction evidence="1 7">
        <text>6-phospho-D-glucono-1,5-lactone + H2O = 6-phospho-D-gluconate + H(+)</text>
        <dbReference type="Rhea" id="RHEA:12556"/>
        <dbReference type="ChEBI" id="CHEBI:15377"/>
        <dbReference type="ChEBI" id="CHEBI:15378"/>
        <dbReference type="ChEBI" id="CHEBI:57955"/>
        <dbReference type="ChEBI" id="CHEBI:58759"/>
        <dbReference type="EC" id="3.1.1.31"/>
    </reaction>
</comment>
<reference evidence="10" key="1">
    <citation type="submission" date="2016-10" db="EMBL/GenBank/DDBJ databases">
        <authorList>
            <person name="Varghese N."/>
            <person name="Submissions S."/>
        </authorList>
    </citation>
    <scope>NUCLEOTIDE SEQUENCE [LARGE SCALE GENOMIC DNA]</scope>
    <source>
        <strain evidence="10">DSM 25811 / CCM 8410 / LMG 26954 / E90</strain>
    </source>
</reference>
<dbReference type="InterPro" id="IPR037171">
    <property type="entry name" value="NagB/RpiA_transferase-like"/>
</dbReference>
<dbReference type="GO" id="GO:0006098">
    <property type="term" value="P:pentose-phosphate shunt"/>
    <property type="evidence" value="ECO:0007669"/>
    <property type="project" value="UniProtKB-UniPathway"/>
</dbReference>
<dbReference type="AlphaFoldDB" id="A0A1G6Q5L0"/>
<dbReference type="UniPathway" id="UPA00115">
    <property type="reaction ID" value="UER00409"/>
</dbReference>
<evidence type="ECO:0000313" key="10">
    <source>
        <dbReference type="Proteomes" id="UP000198757"/>
    </source>
</evidence>
<gene>
    <name evidence="7" type="primary">pgl</name>
    <name evidence="9" type="ORF">SAMN04487894_104268</name>
</gene>
<evidence type="ECO:0000256" key="2">
    <source>
        <dbReference type="ARBA" id="ARBA00002681"/>
    </source>
</evidence>
<comment type="pathway">
    <text evidence="3 7">Carbohydrate degradation; pentose phosphate pathway; D-ribulose 5-phosphate from D-glucose 6-phosphate (oxidative stage): step 2/3.</text>
</comment>
<dbReference type="STRING" id="1285928.SAMN04487894_104268"/>
<dbReference type="PANTHER" id="PTHR11054">
    <property type="entry name" value="6-PHOSPHOGLUCONOLACTONASE"/>
    <property type="match status" value="1"/>
</dbReference>
<dbReference type="EMBL" id="FMZO01000004">
    <property type="protein sequence ID" value="SDC87026.1"/>
    <property type="molecule type" value="Genomic_DNA"/>
</dbReference>
<dbReference type="InterPro" id="IPR006148">
    <property type="entry name" value="Glc/Gal-6P_isomerase"/>
</dbReference>
<dbReference type="InterPro" id="IPR039104">
    <property type="entry name" value="6PGL"/>
</dbReference>
<dbReference type="GO" id="GO:0017057">
    <property type="term" value="F:6-phosphogluconolactonase activity"/>
    <property type="evidence" value="ECO:0007669"/>
    <property type="project" value="UniProtKB-UniRule"/>
</dbReference>
<keyword evidence="10" id="KW-1185">Reference proteome</keyword>
<evidence type="ECO:0000259" key="8">
    <source>
        <dbReference type="Pfam" id="PF01182"/>
    </source>
</evidence>
<dbReference type="Proteomes" id="UP000198757">
    <property type="component" value="Unassembled WGS sequence"/>
</dbReference>
<evidence type="ECO:0000313" key="9">
    <source>
        <dbReference type="EMBL" id="SDC87026.1"/>
    </source>
</evidence>
<dbReference type="CDD" id="cd01400">
    <property type="entry name" value="6PGL"/>
    <property type="match status" value="1"/>
</dbReference>
<dbReference type="OrthoDB" id="9810967at2"/>
<dbReference type="Pfam" id="PF01182">
    <property type="entry name" value="Glucosamine_iso"/>
    <property type="match status" value="1"/>
</dbReference>
<feature type="domain" description="Glucosamine/galactosamine-6-phosphate isomerase" evidence="8">
    <location>
        <begin position="11"/>
        <end position="230"/>
    </location>
</feature>
<proteinExistence type="inferred from homology"/>
<dbReference type="SUPFAM" id="SSF100950">
    <property type="entry name" value="NagB/RpiA/CoA transferase-like"/>
    <property type="match status" value="1"/>
</dbReference>
<dbReference type="Gene3D" id="3.40.50.1360">
    <property type="match status" value="1"/>
</dbReference>
<dbReference type="NCBIfam" id="TIGR01198">
    <property type="entry name" value="pgl"/>
    <property type="match status" value="1"/>
</dbReference>
<organism evidence="9 10">
    <name type="scientific">Niabella drilacis (strain DSM 25811 / CCM 8410 / CCUG 62505 / LMG 26954 / E90)</name>
    <dbReference type="NCBI Taxonomy" id="1285928"/>
    <lineage>
        <taxon>Bacteria</taxon>
        <taxon>Pseudomonadati</taxon>
        <taxon>Bacteroidota</taxon>
        <taxon>Chitinophagia</taxon>
        <taxon>Chitinophagales</taxon>
        <taxon>Chitinophagaceae</taxon>
        <taxon>Niabella</taxon>
    </lineage>
</organism>
<evidence type="ECO:0000256" key="7">
    <source>
        <dbReference type="RuleBase" id="RU365095"/>
    </source>
</evidence>
<dbReference type="EC" id="3.1.1.31" evidence="5 7"/>